<proteinExistence type="predicted"/>
<keyword evidence="5" id="KW-1185">Reference proteome</keyword>
<evidence type="ECO:0000259" key="3">
    <source>
        <dbReference type="PROSITE" id="PS50048"/>
    </source>
</evidence>
<gene>
    <name evidence="4" type="ORF">NKR23_g3846</name>
</gene>
<dbReference type="AlphaFoldDB" id="A0AA38RXZ9"/>
<evidence type="ECO:0000313" key="5">
    <source>
        <dbReference type="Proteomes" id="UP001174694"/>
    </source>
</evidence>
<dbReference type="Pfam" id="PF00172">
    <property type="entry name" value="Zn_clus"/>
    <property type="match status" value="1"/>
</dbReference>
<dbReference type="InterPro" id="IPR001138">
    <property type="entry name" value="Zn2Cys6_DnaBD"/>
</dbReference>
<dbReference type="EMBL" id="JANBVO010000008">
    <property type="protein sequence ID" value="KAJ9150448.1"/>
    <property type="molecule type" value="Genomic_DNA"/>
</dbReference>
<evidence type="ECO:0000256" key="1">
    <source>
        <dbReference type="ARBA" id="ARBA00023242"/>
    </source>
</evidence>
<feature type="domain" description="Zn(2)-C6 fungal-type" evidence="3">
    <location>
        <begin position="10"/>
        <end position="42"/>
    </location>
</feature>
<dbReference type="PROSITE" id="PS50048">
    <property type="entry name" value="ZN2_CY6_FUNGAL_2"/>
    <property type="match status" value="1"/>
</dbReference>
<organism evidence="4 5">
    <name type="scientific">Pleurostoma richardsiae</name>
    <dbReference type="NCBI Taxonomy" id="41990"/>
    <lineage>
        <taxon>Eukaryota</taxon>
        <taxon>Fungi</taxon>
        <taxon>Dikarya</taxon>
        <taxon>Ascomycota</taxon>
        <taxon>Pezizomycotina</taxon>
        <taxon>Sordariomycetes</taxon>
        <taxon>Sordariomycetidae</taxon>
        <taxon>Calosphaeriales</taxon>
        <taxon>Pleurostomataceae</taxon>
        <taxon>Pleurostoma</taxon>
    </lineage>
</organism>
<dbReference type="GO" id="GO:0008270">
    <property type="term" value="F:zinc ion binding"/>
    <property type="evidence" value="ECO:0007669"/>
    <property type="project" value="InterPro"/>
</dbReference>
<dbReference type="Proteomes" id="UP001174694">
    <property type="component" value="Unassembled WGS sequence"/>
</dbReference>
<accession>A0AA38RXZ9</accession>
<dbReference type="InterPro" id="IPR036864">
    <property type="entry name" value="Zn2-C6_fun-type_DNA-bd_sf"/>
</dbReference>
<keyword evidence="1" id="KW-0539">Nucleus</keyword>
<sequence>MSGVGRTRLACDRCHSQKLRCPKQPGSLLCTRCLKAGAACVYSPAGGGYRAFGLEPDAGLGHPPSASGLHDPSPEATTILDWSSAMPYSGPQIDAALLTGYAPAEVRDGAPRAQSVRPEAAMAQSSSADASSGGISCILAADDTDKAQAVQSTCTRLLAALLVEMDTLWSQLPPQSALHFPAMMPSSYTRPISVRNTP</sequence>
<dbReference type="PROSITE" id="PS00463">
    <property type="entry name" value="ZN2_CY6_FUNGAL_1"/>
    <property type="match status" value="1"/>
</dbReference>
<protein>
    <recommendedName>
        <fullName evidence="3">Zn(2)-C6 fungal-type domain-containing protein</fullName>
    </recommendedName>
</protein>
<dbReference type="CDD" id="cd00067">
    <property type="entry name" value="GAL4"/>
    <property type="match status" value="1"/>
</dbReference>
<dbReference type="Gene3D" id="4.10.240.10">
    <property type="entry name" value="Zn(2)-C6 fungal-type DNA-binding domain"/>
    <property type="match status" value="1"/>
</dbReference>
<reference evidence="4" key="1">
    <citation type="submission" date="2022-07" db="EMBL/GenBank/DDBJ databases">
        <title>Fungi with potential for degradation of polypropylene.</title>
        <authorList>
            <person name="Gostincar C."/>
        </authorList>
    </citation>
    <scope>NUCLEOTIDE SEQUENCE</scope>
    <source>
        <strain evidence="4">EXF-13308</strain>
    </source>
</reference>
<evidence type="ECO:0000313" key="4">
    <source>
        <dbReference type="EMBL" id="KAJ9150448.1"/>
    </source>
</evidence>
<comment type="caution">
    <text evidence="4">The sequence shown here is derived from an EMBL/GenBank/DDBJ whole genome shotgun (WGS) entry which is preliminary data.</text>
</comment>
<dbReference type="SUPFAM" id="SSF57701">
    <property type="entry name" value="Zn2/Cys6 DNA-binding domain"/>
    <property type="match status" value="1"/>
</dbReference>
<dbReference type="SMART" id="SM00066">
    <property type="entry name" value="GAL4"/>
    <property type="match status" value="1"/>
</dbReference>
<name>A0AA38RXZ9_9PEZI</name>
<evidence type="ECO:0000256" key="2">
    <source>
        <dbReference type="SAM" id="MobiDB-lite"/>
    </source>
</evidence>
<feature type="region of interest" description="Disordered" evidence="2">
    <location>
        <begin position="110"/>
        <end position="132"/>
    </location>
</feature>
<dbReference type="GO" id="GO:0000981">
    <property type="term" value="F:DNA-binding transcription factor activity, RNA polymerase II-specific"/>
    <property type="evidence" value="ECO:0007669"/>
    <property type="project" value="InterPro"/>
</dbReference>
<feature type="compositionally biased region" description="Low complexity" evidence="2">
    <location>
        <begin position="120"/>
        <end position="132"/>
    </location>
</feature>